<name>A0ABR1B8Y1_POLSC</name>
<evidence type="ECO:0000256" key="3">
    <source>
        <dbReference type="SAM" id="SignalP"/>
    </source>
</evidence>
<evidence type="ECO:0000313" key="5">
    <source>
        <dbReference type="Proteomes" id="UP001359485"/>
    </source>
</evidence>
<keyword evidence="2" id="KW-0812">Transmembrane</keyword>
<dbReference type="Gene3D" id="3.80.10.10">
    <property type="entry name" value="Ribonuclease Inhibitor"/>
    <property type="match status" value="1"/>
</dbReference>
<proteinExistence type="predicted"/>
<feature type="chain" id="PRO_5045439839" evidence="3">
    <location>
        <begin position="19"/>
        <end position="577"/>
    </location>
</feature>
<evidence type="ECO:0000256" key="2">
    <source>
        <dbReference type="SAM" id="Phobius"/>
    </source>
</evidence>
<keyword evidence="5" id="KW-1185">Reference proteome</keyword>
<dbReference type="InterPro" id="IPR032675">
    <property type="entry name" value="LRR_dom_sf"/>
</dbReference>
<feature type="signal peptide" evidence="3">
    <location>
        <begin position="1"/>
        <end position="18"/>
    </location>
</feature>
<feature type="transmembrane region" description="Helical" evidence="2">
    <location>
        <begin position="510"/>
        <end position="533"/>
    </location>
</feature>
<feature type="region of interest" description="Disordered" evidence="1">
    <location>
        <begin position="439"/>
        <end position="462"/>
    </location>
</feature>
<feature type="compositionally biased region" description="Pro residues" evidence="1">
    <location>
        <begin position="446"/>
        <end position="456"/>
    </location>
</feature>
<accession>A0ABR1B8Y1</accession>
<keyword evidence="2" id="KW-0472">Membrane</keyword>
<gene>
    <name evidence="4" type="ORF">RUM44_000883</name>
</gene>
<keyword evidence="2" id="KW-1133">Transmembrane helix</keyword>
<dbReference type="EMBL" id="JAWJWF010000003">
    <property type="protein sequence ID" value="KAK6635629.1"/>
    <property type="molecule type" value="Genomic_DNA"/>
</dbReference>
<comment type="caution">
    <text evidence="4">The sequence shown here is derived from an EMBL/GenBank/DDBJ whole genome shotgun (WGS) entry which is preliminary data.</text>
</comment>
<keyword evidence="3" id="KW-0732">Signal</keyword>
<evidence type="ECO:0000313" key="4">
    <source>
        <dbReference type="EMBL" id="KAK6635629.1"/>
    </source>
</evidence>
<protein>
    <submittedName>
        <fullName evidence="4">Uncharacterized protein</fullName>
    </submittedName>
</protein>
<reference evidence="4 5" key="1">
    <citation type="submission" date="2023-09" db="EMBL/GenBank/DDBJ databases">
        <title>Genomes of two closely related lineages of the louse Polyplax serrata with different host specificities.</title>
        <authorList>
            <person name="Martinu J."/>
            <person name="Tarabai H."/>
            <person name="Stefka J."/>
            <person name="Hypsa V."/>
        </authorList>
    </citation>
    <scope>NUCLEOTIDE SEQUENCE [LARGE SCALE GENOMIC DNA]</scope>
    <source>
        <strain evidence="4">98ZLc_SE</strain>
    </source>
</reference>
<sequence length="577" mass="66434">MKLLILLLSFRYLLVSSAINYYDDEVSYEEISGDYTGYESCGYNGWSCLPNNEIAFECYALKPEARIWIWTARLPNPTTTFTVKNCHTVQVHVDCTSGTRSNTIQRFKVINVTDLRFLKPTPHGRYLHDNLAIPKLPSTVILENIKNVTMFSGIFNRPSKSCSNDKINLMNLRMSNVHIDKIPVQLFSNININEFILENVSVDSVETNAISVVTNFISIRGSTFPDLPNNAIQLFVRDKVLILSNSFRKIEINALNVRSKIFKFSENYVDEINTQAFNIIGNKMEISKNRFNHLDTRAFEKISFGVTHPSFDLASRFVYNFSGNALKNIEPGALHPNWTSFKNNCFELFMDNNEFECSCVHFGWTTIPNGFGQRINSNKEFYELYVYNSTTNKCSENKACSLKTFIAHVQDLCANKTDLQTICSDKSVDYASTSEEKMLLSQESEVPPPPPPPPSPQTQERNTFQIDKIKLTNYTARENQDYVDIKGETAPLIYYSENPTSENTYHKTQVWWAIGMLIFIVCLTYLGIFTWWYNKNRKKRNITTKYTNQKETDADSLIIINEHNNRLFHENNEAQIE</sequence>
<dbReference type="Proteomes" id="UP001359485">
    <property type="component" value="Unassembled WGS sequence"/>
</dbReference>
<evidence type="ECO:0000256" key="1">
    <source>
        <dbReference type="SAM" id="MobiDB-lite"/>
    </source>
</evidence>
<organism evidence="4 5">
    <name type="scientific">Polyplax serrata</name>
    <name type="common">Common mouse louse</name>
    <dbReference type="NCBI Taxonomy" id="468196"/>
    <lineage>
        <taxon>Eukaryota</taxon>
        <taxon>Metazoa</taxon>
        <taxon>Ecdysozoa</taxon>
        <taxon>Arthropoda</taxon>
        <taxon>Hexapoda</taxon>
        <taxon>Insecta</taxon>
        <taxon>Pterygota</taxon>
        <taxon>Neoptera</taxon>
        <taxon>Paraneoptera</taxon>
        <taxon>Psocodea</taxon>
        <taxon>Troctomorpha</taxon>
        <taxon>Phthiraptera</taxon>
        <taxon>Anoplura</taxon>
        <taxon>Polyplacidae</taxon>
        <taxon>Polyplax</taxon>
    </lineage>
</organism>